<dbReference type="Proteomes" id="UP000177506">
    <property type="component" value="Unassembled WGS sequence"/>
</dbReference>
<dbReference type="AlphaFoldDB" id="A0A1G1TKB6"/>
<organism evidence="1 2">
    <name type="scientific">Hymenobacter coccineus</name>
    <dbReference type="NCBI Taxonomy" id="1908235"/>
    <lineage>
        <taxon>Bacteria</taxon>
        <taxon>Pseudomonadati</taxon>
        <taxon>Bacteroidota</taxon>
        <taxon>Cytophagia</taxon>
        <taxon>Cytophagales</taxon>
        <taxon>Hymenobacteraceae</taxon>
        <taxon>Hymenobacter</taxon>
    </lineage>
</organism>
<evidence type="ECO:0000313" key="1">
    <source>
        <dbReference type="EMBL" id="OGX91305.1"/>
    </source>
</evidence>
<protein>
    <submittedName>
        <fullName evidence="1">Uncharacterized protein</fullName>
    </submittedName>
</protein>
<reference evidence="1 2" key="1">
    <citation type="submission" date="2016-08" db="EMBL/GenBank/DDBJ databases">
        <title>Hymenobacter coccineus sp. nov., Hymenobacter lapidarius sp. nov. and Hymenobacter glacialis sp. nov., isolated from Antarctic soil.</title>
        <authorList>
            <person name="Sedlacek I."/>
            <person name="Kralova S."/>
            <person name="Kyrova K."/>
            <person name="Maslanova I."/>
            <person name="Stankova E."/>
            <person name="Vrbovska V."/>
            <person name="Nemec M."/>
            <person name="Bartak M."/>
            <person name="Svec P."/>
            <person name="Busse H.-J."/>
            <person name="Pantucek R."/>
        </authorList>
    </citation>
    <scope>NUCLEOTIDE SEQUENCE [LARGE SCALE GENOMIC DNA]</scope>
    <source>
        <strain evidence="1 2">CCM 8649</strain>
    </source>
</reference>
<keyword evidence="2" id="KW-1185">Reference proteome</keyword>
<proteinExistence type="predicted"/>
<sequence length="376" mass="42269">MAIVVSGGGPAQGQVKMRLTARVDTTQPDVQAVYALLGHYFNARPDSAYANPFWNAAEVAYHVGEHHEKVDLGALFMFNGLSAKQFFAIYQPTVLSIEPAGAKYVARVLLYADGPPAWVAADHWNPPFQLRYYAVRNAAGQWQLENTWPNEVGTWNELVTPWIRFHYPPTAKPDAAKARRASAFCDSVVTLLHLAAARPFDYYVVNSEEQLGRLFNYDYWLPFLNGVTQKAYNRTFSARGREQHLHEFVHVLYPEVKNYFLAEGLATYLGGVDGYTPYRQTLRAVAADLARHRPAVPFKDLYDGTFRYPTNGNPRYVAGALVYELVAQKAGVASFQKLEQSENTYASFLTHFAALMQMRAPQAEALLQKRLAAYAK</sequence>
<name>A0A1G1TKB6_9BACT</name>
<accession>A0A1G1TKB6</accession>
<dbReference type="EMBL" id="MDZA01000070">
    <property type="protein sequence ID" value="OGX91305.1"/>
    <property type="molecule type" value="Genomic_DNA"/>
</dbReference>
<evidence type="ECO:0000313" key="2">
    <source>
        <dbReference type="Proteomes" id="UP000177506"/>
    </source>
</evidence>
<comment type="caution">
    <text evidence="1">The sequence shown here is derived from an EMBL/GenBank/DDBJ whole genome shotgun (WGS) entry which is preliminary data.</text>
</comment>
<gene>
    <name evidence="1" type="ORF">BEN49_20270</name>
</gene>